<dbReference type="PANTHER" id="PTHR30461">
    <property type="entry name" value="DNA-INVERTASE FROM LAMBDOID PROPHAGE"/>
    <property type="match status" value="1"/>
</dbReference>
<accession>E3ZSY9</accession>
<dbReference type="PROSITE" id="PS51736">
    <property type="entry name" value="RECOMBINASES_3"/>
    <property type="match status" value="1"/>
</dbReference>
<dbReference type="InterPro" id="IPR050639">
    <property type="entry name" value="SSR_resolvase"/>
</dbReference>
<feature type="domain" description="Resolvase/invertase-type recombinase catalytic" evidence="6">
    <location>
        <begin position="19"/>
        <end position="164"/>
    </location>
</feature>
<dbReference type="AlphaFoldDB" id="E3ZSY9"/>
<dbReference type="GO" id="GO:0015074">
    <property type="term" value="P:DNA integration"/>
    <property type="evidence" value="ECO:0007669"/>
    <property type="project" value="UniProtKB-KW"/>
</dbReference>
<dbReference type="PROSITE" id="PS51737">
    <property type="entry name" value="RECOMBINASE_DNA_BIND"/>
    <property type="match status" value="1"/>
</dbReference>
<feature type="active site" description="O-(5'-phospho-DNA)-serine intermediate" evidence="4 5">
    <location>
        <position position="27"/>
    </location>
</feature>
<name>E3ZSY9_LISSE</name>
<dbReference type="SUPFAM" id="SSF53041">
    <property type="entry name" value="Resolvase-like"/>
    <property type="match status" value="1"/>
</dbReference>
<dbReference type="InterPro" id="IPR036162">
    <property type="entry name" value="Resolvase-like_N_sf"/>
</dbReference>
<evidence type="ECO:0000313" key="8">
    <source>
        <dbReference type="EMBL" id="EFR99258.1"/>
    </source>
</evidence>
<dbReference type="SMART" id="SM00857">
    <property type="entry name" value="Resolvase"/>
    <property type="match status" value="1"/>
</dbReference>
<evidence type="ECO:0000256" key="1">
    <source>
        <dbReference type="ARBA" id="ARBA00022908"/>
    </source>
</evidence>
<evidence type="ECO:0000256" key="4">
    <source>
        <dbReference type="PIRSR" id="PIRSR606118-50"/>
    </source>
</evidence>
<dbReference type="InterPro" id="IPR038109">
    <property type="entry name" value="DNA_bind_recomb_sf"/>
</dbReference>
<dbReference type="Pfam" id="PF00239">
    <property type="entry name" value="Resolvase"/>
    <property type="match status" value="1"/>
</dbReference>
<dbReference type="Gene3D" id="3.90.1750.20">
    <property type="entry name" value="Putative Large Serine Recombinase, Chain B, Domain 2"/>
    <property type="match status" value="1"/>
</dbReference>
<dbReference type="Pfam" id="PF07508">
    <property type="entry name" value="Recombinase"/>
    <property type="match status" value="1"/>
</dbReference>
<evidence type="ECO:0000256" key="2">
    <source>
        <dbReference type="ARBA" id="ARBA00023125"/>
    </source>
</evidence>
<keyword evidence="2" id="KW-0238">DNA-binding</keyword>
<reference evidence="8" key="1">
    <citation type="journal article" date="2010" name="Microbiol. Resour. Announc.">
        <title>Comparative genomics of the bacterial genus Listeria: Genome evolution is characterized by limited gene acquisition and limited gene loss.</title>
        <authorList>
            <person name="den Bakker H.C."/>
            <person name="Cummings C.A."/>
            <person name="Ferreira V."/>
            <person name="Vatta P."/>
            <person name="Orsi R.H."/>
            <person name="Degoricija L."/>
            <person name="Barker M."/>
            <person name="Petrauskene O."/>
            <person name="Furtado M.R."/>
            <person name="Wiedmann M."/>
        </authorList>
    </citation>
    <scope>NUCLEOTIDE SEQUENCE [LARGE SCALE GENOMIC DNA]</scope>
    <source>
        <strain evidence="8">FSL N1-067</strain>
    </source>
</reference>
<dbReference type="InterPro" id="IPR006118">
    <property type="entry name" value="Recombinase_CS"/>
</dbReference>
<dbReference type="PATRIC" id="fig|702453.3.peg.2211"/>
<dbReference type="GO" id="GO:0000150">
    <property type="term" value="F:DNA strand exchange activity"/>
    <property type="evidence" value="ECO:0007669"/>
    <property type="project" value="InterPro"/>
</dbReference>
<dbReference type="InterPro" id="IPR025827">
    <property type="entry name" value="Zn_ribbon_recom_dom"/>
</dbReference>
<sequence>MLLFSPKKERMCERRTEMKAAIYIRVSTQEQIENYSIQAQTEKLTALCRSKDWDVYDIFIDGGYSGSNMNRPALNEMLSKLHEIDAVVVYRLDRLSRSQRDTITLIEEYFLKNNVEFVSLSETLDTSSPFGRAMIGILSVFAQLERETIRDRMVMGKIKRVESGLPLTTAKGRTYGYDVVDTKLYINEEEAQHLQLIYDIFEEEKSITFLQKRLKKLGFKVKSYSSYNKWLMNDLYIGYVSYSDKVHAKGIHEPIISEDQFYRVQEIFSRMGKNPNMNKESSSLLNNLIVCEKCGLGYVHRAKDTVSRGKKYHYRYYSCKTYKHTHELEKCGNKIWRADKLEEIIISRVKNYSFATRNLDKEDELDSITEKLKTEHSKKKRLFDLYINGSYEVAELDKMMADIDAQINYYDSQIEANKELKRNKKVQESLAELATVDFDSLEFREKQIYLKSIINKIYIDGEQVTIEWI</sequence>
<dbReference type="GO" id="GO:0003677">
    <property type="term" value="F:DNA binding"/>
    <property type="evidence" value="ECO:0007669"/>
    <property type="project" value="UniProtKB-KW"/>
</dbReference>
<evidence type="ECO:0000256" key="3">
    <source>
        <dbReference type="ARBA" id="ARBA00023172"/>
    </source>
</evidence>
<organism evidence="8">
    <name type="scientific">Listeria seeligeri FSL N1-067</name>
    <dbReference type="NCBI Taxonomy" id="702453"/>
    <lineage>
        <taxon>Bacteria</taxon>
        <taxon>Bacillati</taxon>
        <taxon>Bacillota</taxon>
        <taxon>Bacilli</taxon>
        <taxon>Bacillales</taxon>
        <taxon>Listeriaceae</taxon>
        <taxon>Listeria</taxon>
    </lineage>
</organism>
<evidence type="ECO:0000259" key="7">
    <source>
        <dbReference type="PROSITE" id="PS51737"/>
    </source>
</evidence>
<dbReference type="FunFam" id="3.40.50.1390:FF:000009">
    <property type="entry name" value="Recombinase family protein"/>
    <property type="match status" value="1"/>
</dbReference>
<keyword evidence="3" id="KW-0233">DNA recombination</keyword>
<dbReference type="HOGENOM" id="CLU_010686_18_3_9"/>
<gene>
    <name evidence="8" type="ORF">NT03LS_2628</name>
</gene>
<proteinExistence type="predicted"/>
<dbReference type="InterPro" id="IPR006119">
    <property type="entry name" value="Resolv_N"/>
</dbReference>
<keyword evidence="1" id="KW-0229">DNA integration</keyword>
<dbReference type="Pfam" id="PF13408">
    <property type="entry name" value="Zn_ribbon_recom"/>
    <property type="match status" value="1"/>
</dbReference>
<protein>
    <submittedName>
        <fullName evidence="8">Integrase</fullName>
    </submittedName>
</protein>
<dbReference type="Gene3D" id="3.40.50.1390">
    <property type="entry name" value="Resolvase, N-terminal catalytic domain"/>
    <property type="match status" value="1"/>
</dbReference>
<evidence type="ECO:0000259" key="6">
    <source>
        <dbReference type="PROSITE" id="PS51736"/>
    </source>
</evidence>
<dbReference type="PROSITE" id="PS00397">
    <property type="entry name" value="RECOMBINASES_1"/>
    <property type="match status" value="1"/>
</dbReference>
<dbReference type="EMBL" id="ADXJ01000864">
    <property type="protein sequence ID" value="EFR99258.1"/>
    <property type="molecule type" value="Genomic_DNA"/>
</dbReference>
<dbReference type="InterPro" id="IPR011109">
    <property type="entry name" value="DNA_bind_recombinase_dom"/>
</dbReference>
<feature type="domain" description="Recombinase" evidence="7">
    <location>
        <begin position="174"/>
        <end position="274"/>
    </location>
</feature>
<dbReference type="Proteomes" id="UP000004302">
    <property type="component" value="Chromosome"/>
</dbReference>
<dbReference type="PANTHER" id="PTHR30461:SF23">
    <property type="entry name" value="DNA RECOMBINASE-RELATED"/>
    <property type="match status" value="1"/>
</dbReference>
<evidence type="ECO:0000256" key="5">
    <source>
        <dbReference type="PROSITE-ProRule" id="PRU10137"/>
    </source>
</evidence>
<comment type="caution">
    <text evidence="8">The sequence shown here is derived from an EMBL/GenBank/DDBJ whole genome shotgun (WGS) entry which is preliminary data.</text>
</comment>
<dbReference type="CDD" id="cd03768">
    <property type="entry name" value="SR_ResInv"/>
    <property type="match status" value="1"/>
</dbReference>